<keyword evidence="5" id="KW-0560">Oxidoreductase</keyword>
<reference evidence="10" key="1">
    <citation type="submission" date="2017-12" db="EMBL/GenBank/DDBJ databases">
        <authorList>
            <consortium name="DOE Joint Genome Institute"/>
            <person name="Mondo S.J."/>
            <person name="Kjaerbolling I."/>
            <person name="Vesth T.C."/>
            <person name="Frisvad J.C."/>
            <person name="Nybo J.L."/>
            <person name="Theobald S."/>
            <person name="Kuo A."/>
            <person name="Bowyer P."/>
            <person name="Matsuda Y."/>
            <person name="Lyhne E.K."/>
            <person name="Kogle M.E."/>
            <person name="Clum A."/>
            <person name="Lipzen A."/>
            <person name="Salamov A."/>
            <person name="Ngan C.Y."/>
            <person name="Daum C."/>
            <person name="Chiniquy J."/>
            <person name="Barry K."/>
            <person name="LaButti K."/>
            <person name="Haridas S."/>
            <person name="Simmons B.A."/>
            <person name="Magnuson J.K."/>
            <person name="Mortensen U.H."/>
            <person name="Larsen T.O."/>
            <person name="Grigoriev I.V."/>
            <person name="Baker S.E."/>
            <person name="Andersen M.R."/>
            <person name="Nordberg H.P."/>
            <person name="Cantor M.N."/>
            <person name="Hua S.X."/>
        </authorList>
    </citation>
    <scope>NUCLEOTIDE SEQUENCE [LARGE SCALE GENOMIC DNA]</scope>
    <source>
        <strain evidence="10">IBT 19404</strain>
    </source>
</reference>
<evidence type="ECO:0000256" key="5">
    <source>
        <dbReference type="ARBA" id="ARBA00023002"/>
    </source>
</evidence>
<dbReference type="GO" id="GO:0004497">
    <property type="term" value="F:monooxygenase activity"/>
    <property type="evidence" value="ECO:0007669"/>
    <property type="project" value="UniProtKB-KW"/>
</dbReference>
<dbReference type="GO" id="GO:0005506">
    <property type="term" value="F:iron ion binding"/>
    <property type="evidence" value="ECO:0007669"/>
    <property type="project" value="InterPro"/>
</dbReference>
<dbReference type="GO" id="GO:0019748">
    <property type="term" value="P:secondary metabolic process"/>
    <property type="evidence" value="ECO:0007669"/>
    <property type="project" value="UniProtKB-ARBA"/>
</dbReference>
<keyword evidence="6 8" id="KW-0408">Iron</keyword>
<protein>
    <submittedName>
        <fullName evidence="9">Cytochrome P450</fullName>
    </submittedName>
</protein>
<sequence>MPLINLEDVISRYRNLEPSSPVFYYGLAIFIFCYWWKSTTLKNPSGLPVIGRRWYELGNGKAKKRFRDDSLGLVRACQKKHGDAFFLYTDSTYRLILCRNYIDMMRNEKGLDFASGLALKLDNGVHGFEPMATMTSSKKIIQAVAKHSLNRHLGTFTEPLNEESDYALRQVWTDNPEFHEVMLKDSVWKFFSQIMSRTFINDPDYYRNPEWVEASSEYVELSATAGYELRFFPGWAKPLAAQFSPNCRRLKDLYERINTLLGPLKKKLDKQGLEVDPKSPLGFLYQKVDGRLDELASYIIGLCLVSFDGGGELFTHVMHLVWSNEQLVCDLRSEIVNVVGKEGFNKNSLQNLVLMDSVLKEALRLHPESVLLLQRMATEKVVLADGLIIPKGTAIMASTSHIVDGSVWPDGDKFDGYRFFNLRQDPDRTASLASYNFTSTSADHFGFGHGSQVCPGRFFASHMQKILLCHVLMKYDVEVMIPEEGAWFQRGQTHVAHPGLKARVRRREAEIKL</sequence>
<dbReference type="GO" id="GO:0016705">
    <property type="term" value="F:oxidoreductase activity, acting on paired donors, with incorporation or reduction of molecular oxygen"/>
    <property type="evidence" value="ECO:0007669"/>
    <property type="project" value="InterPro"/>
</dbReference>
<dbReference type="Gene3D" id="1.10.630.10">
    <property type="entry name" value="Cytochrome P450"/>
    <property type="match status" value="1"/>
</dbReference>
<dbReference type="PANTHER" id="PTHR46206:SF2">
    <property type="entry name" value="CYTOCHROME P450 MONOOXYGENASE AUSG-RELATED"/>
    <property type="match status" value="1"/>
</dbReference>
<evidence type="ECO:0000256" key="2">
    <source>
        <dbReference type="ARBA" id="ARBA00010617"/>
    </source>
</evidence>
<evidence type="ECO:0000313" key="10">
    <source>
        <dbReference type="Proteomes" id="UP000235023"/>
    </source>
</evidence>
<feature type="binding site" description="axial binding residue" evidence="8">
    <location>
        <position position="454"/>
    </location>
    <ligand>
        <name>heme</name>
        <dbReference type="ChEBI" id="CHEBI:30413"/>
    </ligand>
    <ligandPart>
        <name>Fe</name>
        <dbReference type="ChEBI" id="CHEBI:18248"/>
    </ligandPart>
</feature>
<organism evidence="9 10">
    <name type="scientific">Aspergillus taichungensis</name>
    <dbReference type="NCBI Taxonomy" id="482145"/>
    <lineage>
        <taxon>Eukaryota</taxon>
        <taxon>Fungi</taxon>
        <taxon>Dikarya</taxon>
        <taxon>Ascomycota</taxon>
        <taxon>Pezizomycotina</taxon>
        <taxon>Eurotiomycetes</taxon>
        <taxon>Eurotiomycetidae</taxon>
        <taxon>Eurotiales</taxon>
        <taxon>Aspergillaceae</taxon>
        <taxon>Aspergillus</taxon>
        <taxon>Aspergillus subgen. Circumdati</taxon>
    </lineage>
</organism>
<dbReference type="EMBL" id="KZ559503">
    <property type="protein sequence ID" value="PLN85697.1"/>
    <property type="molecule type" value="Genomic_DNA"/>
</dbReference>
<dbReference type="OrthoDB" id="1844152at2759"/>
<keyword evidence="10" id="KW-1185">Reference proteome</keyword>
<accession>A0A2J5I6Z1</accession>
<dbReference type="Pfam" id="PF00067">
    <property type="entry name" value="p450"/>
    <property type="match status" value="1"/>
</dbReference>
<dbReference type="InterPro" id="IPR002403">
    <property type="entry name" value="Cyt_P450_E_grp-IV"/>
</dbReference>
<evidence type="ECO:0000313" key="9">
    <source>
        <dbReference type="EMBL" id="PLN85697.1"/>
    </source>
</evidence>
<dbReference type="InterPro" id="IPR001128">
    <property type="entry name" value="Cyt_P450"/>
</dbReference>
<dbReference type="CDD" id="cd11041">
    <property type="entry name" value="CYP503A1-like"/>
    <property type="match status" value="1"/>
</dbReference>
<keyword evidence="4 8" id="KW-0479">Metal-binding</keyword>
<proteinExistence type="inferred from homology"/>
<dbReference type="InterPro" id="IPR036396">
    <property type="entry name" value="Cyt_P450_sf"/>
</dbReference>
<name>A0A2J5I6Z1_9EURO</name>
<evidence type="ECO:0000256" key="7">
    <source>
        <dbReference type="ARBA" id="ARBA00023033"/>
    </source>
</evidence>
<comment type="similarity">
    <text evidence="2">Belongs to the cytochrome P450 family.</text>
</comment>
<evidence type="ECO:0000256" key="1">
    <source>
        <dbReference type="ARBA" id="ARBA00001971"/>
    </source>
</evidence>
<keyword evidence="3 8" id="KW-0349">Heme</keyword>
<gene>
    <name evidence="9" type="ORF">BDW42DRAFT_182955</name>
</gene>
<dbReference type="GO" id="GO:0020037">
    <property type="term" value="F:heme binding"/>
    <property type="evidence" value="ECO:0007669"/>
    <property type="project" value="InterPro"/>
</dbReference>
<keyword evidence="7" id="KW-0503">Monooxygenase</keyword>
<evidence type="ECO:0000256" key="8">
    <source>
        <dbReference type="PIRSR" id="PIRSR602403-1"/>
    </source>
</evidence>
<comment type="cofactor">
    <cofactor evidence="1 8">
        <name>heme</name>
        <dbReference type="ChEBI" id="CHEBI:30413"/>
    </cofactor>
</comment>
<evidence type="ECO:0000256" key="3">
    <source>
        <dbReference type="ARBA" id="ARBA00022617"/>
    </source>
</evidence>
<dbReference type="PRINTS" id="PR00465">
    <property type="entry name" value="EP450IV"/>
</dbReference>
<dbReference type="SUPFAM" id="SSF48264">
    <property type="entry name" value="Cytochrome P450"/>
    <property type="match status" value="1"/>
</dbReference>
<dbReference type="PANTHER" id="PTHR46206">
    <property type="entry name" value="CYTOCHROME P450"/>
    <property type="match status" value="1"/>
</dbReference>
<dbReference type="AlphaFoldDB" id="A0A2J5I6Z1"/>
<evidence type="ECO:0000256" key="4">
    <source>
        <dbReference type="ARBA" id="ARBA00022723"/>
    </source>
</evidence>
<dbReference type="Proteomes" id="UP000235023">
    <property type="component" value="Unassembled WGS sequence"/>
</dbReference>
<evidence type="ECO:0000256" key="6">
    <source>
        <dbReference type="ARBA" id="ARBA00023004"/>
    </source>
</evidence>